<geneLocation type="plasmid" evidence="9 10">
    <name>1</name>
</geneLocation>
<sequence>MSGVSHTHRDSKPYQTASVAQNVNITGKVVDEKGVGMPGVTVMVKGTSIGTATNTEGDFTLSAPPDAKTLVVSFISYLTQEIPIDKRSTINVRLTPDAKALDEVVVVGYGVQKRANLTGSVGTVSADVLTQRPAPNAANLMQGRITGLQVTQPSAEPGRDNPNFLIRGRGSFGGSTEPLVLIDGVTGSFNNLSPDDIENVTVLKDAASASIYGARAANGVILVTTKKGDKGTPTVSYRLNVARHTPTALPDLITNSAEYMQMYNLAAARSGIAFRYPLEEIEKYRNATDRNQYPNFDNIDYYINPATVTNHSLAISGGGDKSTYNMSIGYLDQNAMIPGYKFKRYNALLNYSADISQYVTVGTSMNLTHKDRKEPPFTGEGMALSIYAAGPLYGPFLPDGSGRIVSRAYQLEGRNRNPQEYYAMGNQRTKEYNLNGQAYIDIKPFKGVTWSSKVAVNYVDEFYKMHQQPYKAYLLQEKDTQTGDNKMFTFGPDVLGVTDQYSKAITPTVYSTITYDTEIGKNHTIKALAGYEQISYRFQGLRGRRINTAAPVLSELQGYTAENQSLFFNHPRLPGLAGPSEWALQSVFGRINYDFKGKYLLEANVRYDGTSRVSPGYRWGAFPSVSAGWLVSEENFFRNQFDWISLMKVRASYGTLGNSNISTYAYQDILALNVYYPFGNTALQQGGVVNELRDKSIRWESTSIANVGLDMSIRNRLLGVSIDWFKKTSYDILASQPVPLSLGLSSPTQNVGKLRNTGIEIELTHQNKIGEVTYGANVLVSSARNEVLHIAVPSKGTSIREIGLPYDAHHLYEWDGIFQVEDINNPNVPRHVLNPSPKPGDLKMKDQNGDGVVDANDRIVVDGAYPDYTYSFGFNVGYKGFNLNVFFQGVEGLKARVNNWGVDPFMQGTAPTTKWRNAWTPENPTNTLPALYIAGYPGVANYGGSTYYLQDASYLRLKNLILSYDIPTTLASRIRSKGLSVYVSVDNPFTWTDYEGGDPERASMSGNFSQYPQAKIYNAGFNVRF</sequence>
<dbReference type="Pfam" id="PF07715">
    <property type="entry name" value="Plug"/>
    <property type="match status" value="1"/>
</dbReference>
<keyword evidence="6 7" id="KW-0998">Cell outer membrane</keyword>
<organism evidence="9 10">
    <name type="scientific">Rufibacter tibetensis</name>
    <dbReference type="NCBI Taxonomy" id="512763"/>
    <lineage>
        <taxon>Bacteria</taxon>
        <taxon>Pseudomonadati</taxon>
        <taxon>Bacteroidota</taxon>
        <taxon>Cytophagia</taxon>
        <taxon>Cytophagales</taxon>
        <taxon>Hymenobacteraceae</taxon>
        <taxon>Rufibacter</taxon>
    </lineage>
</organism>
<gene>
    <name evidence="9" type="ORF">DC20_22150</name>
</gene>
<evidence type="ECO:0000313" key="9">
    <source>
        <dbReference type="EMBL" id="ALJ01775.1"/>
    </source>
</evidence>
<dbReference type="Gene3D" id="2.170.130.10">
    <property type="entry name" value="TonB-dependent receptor, plug domain"/>
    <property type="match status" value="1"/>
</dbReference>
<comment type="similarity">
    <text evidence="7">Belongs to the TonB-dependent receptor family.</text>
</comment>
<dbReference type="AlphaFoldDB" id="A0A0P0CID5"/>
<keyword evidence="5 7" id="KW-0472">Membrane</keyword>
<evidence type="ECO:0000259" key="8">
    <source>
        <dbReference type="Pfam" id="PF07715"/>
    </source>
</evidence>
<dbReference type="NCBIfam" id="TIGR04057">
    <property type="entry name" value="SusC_RagA_signa"/>
    <property type="match status" value="1"/>
</dbReference>
<evidence type="ECO:0000256" key="7">
    <source>
        <dbReference type="PROSITE-ProRule" id="PRU01360"/>
    </source>
</evidence>
<dbReference type="Proteomes" id="UP000061382">
    <property type="component" value="Plasmid 1"/>
</dbReference>
<evidence type="ECO:0000256" key="2">
    <source>
        <dbReference type="ARBA" id="ARBA00022448"/>
    </source>
</evidence>
<accession>A0A0P0CID5</accession>
<evidence type="ECO:0000256" key="6">
    <source>
        <dbReference type="ARBA" id="ARBA00023237"/>
    </source>
</evidence>
<reference evidence="9 10" key="1">
    <citation type="submission" date="2015-08" db="EMBL/GenBank/DDBJ databases">
        <title>Complete genome sequence of Rufibacter tibetensis strain 1351t, a radiation-resistant bacterium from tibet plateau.</title>
        <authorList>
            <person name="Dai J."/>
        </authorList>
    </citation>
    <scope>NUCLEOTIDE SEQUENCE [LARGE SCALE GENOMIC DNA]</scope>
    <source>
        <strain evidence="9 10">1351</strain>
        <plasmid evidence="9 10">1</plasmid>
    </source>
</reference>
<dbReference type="GO" id="GO:0009279">
    <property type="term" value="C:cell outer membrane"/>
    <property type="evidence" value="ECO:0007669"/>
    <property type="project" value="UniProtKB-SubCell"/>
</dbReference>
<dbReference type="InterPro" id="IPR039426">
    <property type="entry name" value="TonB-dep_rcpt-like"/>
</dbReference>
<dbReference type="PROSITE" id="PS52016">
    <property type="entry name" value="TONB_DEPENDENT_REC_3"/>
    <property type="match status" value="1"/>
</dbReference>
<dbReference type="NCBIfam" id="TIGR04056">
    <property type="entry name" value="OMP_RagA_SusC"/>
    <property type="match status" value="1"/>
</dbReference>
<keyword evidence="10" id="KW-1185">Reference proteome</keyword>
<name>A0A0P0CID5_9BACT</name>
<dbReference type="InterPro" id="IPR023997">
    <property type="entry name" value="TonB-dep_OMP_SusC/RagA_CS"/>
</dbReference>
<evidence type="ECO:0000256" key="1">
    <source>
        <dbReference type="ARBA" id="ARBA00004571"/>
    </source>
</evidence>
<dbReference type="Gene3D" id="2.40.170.20">
    <property type="entry name" value="TonB-dependent receptor, beta-barrel domain"/>
    <property type="match status" value="1"/>
</dbReference>
<evidence type="ECO:0000256" key="4">
    <source>
        <dbReference type="ARBA" id="ARBA00022692"/>
    </source>
</evidence>
<dbReference type="InterPro" id="IPR012910">
    <property type="entry name" value="Plug_dom"/>
</dbReference>
<dbReference type="InterPro" id="IPR037066">
    <property type="entry name" value="Plug_dom_sf"/>
</dbReference>
<dbReference type="KEGG" id="rti:DC20_22150"/>
<dbReference type="FunFam" id="2.170.130.10:FF:000003">
    <property type="entry name" value="SusC/RagA family TonB-linked outer membrane protein"/>
    <property type="match status" value="1"/>
</dbReference>
<dbReference type="InterPro" id="IPR023996">
    <property type="entry name" value="TonB-dep_OMP_SusC/RagA"/>
</dbReference>
<keyword evidence="3 7" id="KW-1134">Transmembrane beta strand</keyword>
<keyword evidence="2 7" id="KW-0813">Transport</keyword>
<keyword evidence="9" id="KW-0614">Plasmid</keyword>
<dbReference type="SUPFAM" id="SSF56935">
    <property type="entry name" value="Porins"/>
    <property type="match status" value="1"/>
</dbReference>
<dbReference type="InterPro" id="IPR008969">
    <property type="entry name" value="CarboxyPept-like_regulatory"/>
</dbReference>
<dbReference type="InterPro" id="IPR036942">
    <property type="entry name" value="Beta-barrel_TonB_sf"/>
</dbReference>
<evidence type="ECO:0000256" key="3">
    <source>
        <dbReference type="ARBA" id="ARBA00022452"/>
    </source>
</evidence>
<keyword evidence="4 7" id="KW-0812">Transmembrane</keyword>
<feature type="domain" description="TonB-dependent receptor plug" evidence="8">
    <location>
        <begin position="115"/>
        <end position="220"/>
    </location>
</feature>
<dbReference type="EMBL" id="CP012644">
    <property type="protein sequence ID" value="ALJ01775.1"/>
    <property type="molecule type" value="Genomic_DNA"/>
</dbReference>
<protein>
    <recommendedName>
        <fullName evidence="8">TonB-dependent receptor plug domain-containing protein</fullName>
    </recommendedName>
</protein>
<dbReference type="SUPFAM" id="SSF49464">
    <property type="entry name" value="Carboxypeptidase regulatory domain-like"/>
    <property type="match status" value="1"/>
</dbReference>
<evidence type="ECO:0000313" key="10">
    <source>
        <dbReference type="Proteomes" id="UP000061382"/>
    </source>
</evidence>
<evidence type="ECO:0000256" key="5">
    <source>
        <dbReference type="ARBA" id="ARBA00023136"/>
    </source>
</evidence>
<dbReference type="Gene3D" id="2.60.40.1120">
    <property type="entry name" value="Carboxypeptidase-like, regulatory domain"/>
    <property type="match status" value="1"/>
</dbReference>
<proteinExistence type="inferred from homology"/>
<dbReference type="Pfam" id="PF13715">
    <property type="entry name" value="CarbopepD_reg_2"/>
    <property type="match status" value="1"/>
</dbReference>
<comment type="subcellular location">
    <subcellularLocation>
        <location evidence="1 7">Cell outer membrane</location>
        <topology evidence="1 7">Multi-pass membrane protein</topology>
    </subcellularLocation>
</comment>
<dbReference type="PATRIC" id="fig|512763.3.peg.4882"/>